<dbReference type="EMBL" id="CP036316">
    <property type="protein sequence ID" value="QDT66271.1"/>
    <property type="molecule type" value="Genomic_DNA"/>
</dbReference>
<reference evidence="9 10" key="1">
    <citation type="submission" date="2019-02" db="EMBL/GenBank/DDBJ databases">
        <title>Deep-cultivation of Planctomycetes and their phenomic and genomic characterization uncovers novel biology.</title>
        <authorList>
            <person name="Wiegand S."/>
            <person name="Jogler M."/>
            <person name="Boedeker C."/>
            <person name="Pinto D."/>
            <person name="Vollmers J."/>
            <person name="Rivas-Marin E."/>
            <person name="Kohn T."/>
            <person name="Peeters S.H."/>
            <person name="Heuer A."/>
            <person name="Rast P."/>
            <person name="Oberbeckmann S."/>
            <person name="Bunk B."/>
            <person name="Jeske O."/>
            <person name="Meyerdierks A."/>
            <person name="Storesund J.E."/>
            <person name="Kallscheuer N."/>
            <person name="Luecker S."/>
            <person name="Lage O.M."/>
            <person name="Pohl T."/>
            <person name="Merkel B.J."/>
            <person name="Hornburger P."/>
            <person name="Mueller R.-W."/>
            <person name="Bruemmer F."/>
            <person name="Labrenz M."/>
            <person name="Spormann A.M."/>
            <person name="Op den Camp H."/>
            <person name="Overmann J."/>
            <person name="Amann R."/>
            <person name="Jetten M.S.M."/>
            <person name="Mascher T."/>
            <person name="Medema M.H."/>
            <person name="Devos D.P."/>
            <person name="Kaster A.-K."/>
            <person name="Ovreas L."/>
            <person name="Rohde M."/>
            <person name="Galperin M.Y."/>
            <person name="Jogler C."/>
        </authorList>
    </citation>
    <scope>NUCLEOTIDE SEQUENCE [LARGE SCALE GENOMIC DNA]</scope>
    <source>
        <strain evidence="9 10">V22</strain>
    </source>
</reference>
<gene>
    <name evidence="9" type="primary">prc</name>
    <name evidence="9" type="ORF">V22_35360</name>
</gene>
<dbReference type="GO" id="GO:0004252">
    <property type="term" value="F:serine-type endopeptidase activity"/>
    <property type="evidence" value="ECO:0007669"/>
    <property type="project" value="UniProtKB-EC"/>
</dbReference>
<dbReference type="GO" id="GO:0006508">
    <property type="term" value="P:proteolysis"/>
    <property type="evidence" value="ECO:0007669"/>
    <property type="project" value="UniProtKB-KW"/>
</dbReference>
<dbReference type="NCBIfam" id="TIGR00225">
    <property type="entry name" value="prc"/>
    <property type="match status" value="1"/>
</dbReference>
<evidence type="ECO:0000256" key="1">
    <source>
        <dbReference type="ARBA" id="ARBA00009179"/>
    </source>
</evidence>
<dbReference type="RefSeq" id="WP_145265236.1">
    <property type="nucleotide sequence ID" value="NZ_CP036316.1"/>
</dbReference>
<dbReference type="SMART" id="SM00228">
    <property type="entry name" value="PDZ"/>
    <property type="match status" value="1"/>
</dbReference>
<feature type="domain" description="PDZ" evidence="8">
    <location>
        <begin position="231"/>
        <end position="302"/>
    </location>
</feature>
<dbReference type="SMART" id="SM00245">
    <property type="entry name" value="TSPc"/>
    <property type="match status" value="1"/>
</dbReference>
<dbReference type="FunFam" id="3.90.226.10:FF:000090">
    <property type="entry name" value="Tail-specific protease"/>
    <property type="match status" value="1"/>
</dbReference>
<keyword evidence="7" id="KW-0732">Signal</keyword>
<evidence type="ECO:0000313" key="9">
    <source>
        <dbReference type="EMBL" id="QDT66271.1"/>
    </source>
</evidence>
<proteinExistence type="inferred from homology"/>
<dbReference type="InterPro" id="IPR001478">
    <property type="entry name" value="PDZ"/>
</dbReference>
<dbReference type="Pfam" id="PF17804">
    <property type="entry name" value="TSP_NTD"/>
    <property type="match status" value="1"/>
</dbReference>
<evidence type="ECO:0000256" key="2">
    <source>
        <dbReference type="ARBA" id="ARBA00022670"/>
    </source>
</evidence>
<evidence type="ECO:0000256" key="4">
    <source>
        <dbReference type="ARBA" id="ARBA00022825"/>
    </source>
</evidence>
<evidence type="ECO:0000259" key="8">
    <source>
        <dbReference type="PROSITE" id="PS50106"/>
    </source>
</evidence>
<feature type="region of interest" description="Disordered" evidence="6">
    <location>
        <begin position="619"/>
        <end position="656"/>
    </location>
</feature>
<feature type="chain" id="PRO_5021973947" evidence="7">
    <location>
        <begin position="29"/>
        <end position="685"/>
    </location>
</feature>
<dbReference type="PANTHER" id="PTHR32060">
    <property type="entry name" value="TAIL-SPECIFIC PROTEASE"/>
    <property type="match status" value="1"/>
</dbReference>
<dbReference type="InterPro" id="IPR040573">
    <property type="entry name" value="TSP_N"/>
</dbReference>
<dbReference type="AlphaFoldDB" id="A0A517TD19"/>
<dbReference type="InterPro" id="IPR020992">
    <property type="entry name" value="Tail_Prtase_C"/>
</dbReference>
<dbReference type="Gene3D" id="2.30.42.10">
    <property type="match status" value="1"/>
</dbReference>
<dbReference type="GO" id="GO:0030288">
    <property type="term" value="C:outer membrane-bounded periplasmic space"/>
    <property type="evidence" value="ECO:0007669"/>
    <property type="project" value="TreeGrafter"/>
</dbReference>
<organism evidence="9 10">
    <name type="scientific">Calycomorphotria hydatis</name>
    <dbReference type="NCBI Taxonomy" id="2528027"/>
    <lineage>
        <taxon>Bacteria</taxon>
        <taxon>Pseudomonadati</taxon>
        <taxon>Planctomycetota</taxon>
        <taxon>Planctomycetia</taxon>
        <taxon>Planctomycetales</taxon>
        <taxon>Planctomycetaceae</taxon>
        <taxon>Calycomorphotria</taxon>
    </lineage>
</organism>
<evidence type="ECO:0000256" key="3">
    <source>
        <dbReference type="ARBA" id="ARBA00022801"/>
    </source>
</evidence>
<dbReference type="Gene3D" id="3.30.750.44">
    <property type="match status" value="1"/>
</dbReference>
<dbReference type="Pfam" id="PF11818">
    <property type="entry name" value="DUF3340"/>
    <property type="match status" value="1"/>
</dbReference>
<dbReference type="CDD" id="cd06782">
    <property type="entry name" value="cpPDZ_CPP-like"/>
    <property type="match status" value="1"/>
</dbReference>
<dbReference type="Proteomes" id="UP000319976">
    <property type="component" value="Chromosome"/>
</dbReference>
<dbReference type="GO" id="GO:0007165">
    <property type="term" value="P:signal transduction"/>
    <property type="evidence" value="ECO:0007669"/>
    <property type="project" value="TreeGrafter"/>
</dbReference>
<dbReference type="InterPro" id="IPR036034">
    <property type="entry name" value="PDZ_sf"/>
</dbReference>
<dbReference type="InterPro" id="IPR029045">
    <property type="entry name" value="ClpP/crotonase-like_dom_sf"/>
</dbReference>
<keyword evidence="4 5" id="KW-0720">Serine protease</keyword>
<dbReference type="EC" id="3.4.21.102" evidence="9"/>
<sequence length="685" mass="76938" precursor="true">MRFLTRRNIAGLMCLLLVVIATTLFAQAGRGSAHATTVKLVSDMLERYHINHVHIDDDASKQLFERFIEQLDPLKVYFLQDDIEQFRLYETSLDNMLDRGDASFAYEIYDKYLSRIDERMAYAQELVDSDFDFTKNEEIATDPDTINWARTTAEIHERWRKRVKSDYLDLKLDDKTDEDIRDRLHKRYRNVQLMRTQVDDEEILESYLTALSQVFDPHSSFMSKSTLEDFRISMELSLEGIGAALRFEDGYTTVAEIVAGGAAEKDGRLKVGDVITGVAQAGESDFVDIVEMKLTKVVRLIRGDSGTKVKLQVKTKTGESKIYELTRQKIELKSSAVRGEIIDSAERFGTPGTRVGVINIPSFYRDFRGAQAGVEGFRSTSRDVLMVLEEFRQAGGVDLVVVDLRTNGGGALAEAIEVTGLFIEKGPVVQVKEQDGNIRSHEDTDEFIAYTGPLVVLCNRLSASASEIFAAAIRDYDRGIVIGDTTTHGKGTVQNVMPVPPRLFRFLNRDGQGALKLTIQQFYRVNGDSTQTLGVKSDVVLPSLLDHLDLGEQFLDNSLAFSEIDAAEGRSALGLVPEGVVSKLRHRSAARIAGNEEFAKLNDDIIRLLERKDRKTRSLNEAVRKAEKEQDVDPEDDPEKKEEEKEESVLGSNGPIFEANYYNDEVLNIGIDYVKLLNEGKVARK</sequence>
<dbReference type="InterPro" id="IPR004447">
    <property type="entry name" value="Peptidase_S41A"/>
</dbReference>
<dbReference type="KEGG" id="chya:V22_35360"/>
<evidence type="ECO:0000313" key="10">
    <source>
        <dbReference type="Proteomes" id="UP000319976"/>
    </source>
</evidence>
<comment type="similarity">
    <text evidence="1 5">Belongs to the peptidase S41A family.</text>
</comment>
<dbReference type="InterPro" id="IPR005151">
    <property type="entry name" value="Tail-specific_protease"/>
</dbReference>
<accession>A0A517TD19</accession>
<dbReference type="Pfam" id="PF00595">
    <property type="entry name" value="PDZ"/>
    <property type="match status" value="1"/>
</dbReference>
<dbReference type="SUPFAM" id="SSF52096">
    <property type="entry name" value="ClpP/crotonase"/>
    <property type="match status" value="1"/>
</dbReference>
<keyword evidence="3 5" id="KW-0378">Hydrolase</keyword>
<evidence type="ECO:0000256" key="5">
    <source>
        <dbReference type="RuleBase" id="RU004404"/>
    </source>
</evidence>
<name>A0A517TD19_9PLAN</name>
<feature type="signal peptide" evidence="7">
    <location>
        <begin position="1"/>
        <end position="28"/>
    </location>
</feature>
<evidence type="ECO:0000256" key="6">
    <source>
        <dbReference type="SAM" id="MobiDB-lite"/>
    </source>
</evidence>
<dbReference type="PROSITE" id="PS50106">
    <property type="entry name" value="PDZ"/>
    <property type="match status" value="1"/>
</dbReference>
<evidence type="ECO:0000256" key="7">
    <source>
        <dbReference type="SAM" id="SignalP"/>
    </source>
</evidence>
<dbReference type="Pfam" id="PF03572">
    <property type="entry name" value="Peptidase_S41"/>
    <property type="match status" value="1"/>
</dbReference>
<dbReference type="PANTHER" id="PTHR32060:SF22">
    <property type="entry name" value="CARBOXYL-TERMINAL-PROCESSING PEPTIDASE 3, CHLOROPLASTIC"/>
    <property type="match status" value="1"/>
</dbReference>
<protein>
    <submittedName>
        <fullName evidence="9">Tail-specific protease</fullName>
        <ecNumber evidence="9">3.4.21.102</ecNumber>
    </submittedName>
</protein>
<keyword evidence="10" id="KW-1185">Reference proteome</keyword>
<feature type="compositionally biased region" description="Basic and acidic residues" evidence="6">
    <location>
        <begin position="619"/>
        <end position="631"/>
    </location>
</feature>
<dbReference type="SUPFAM" id="SSF50156">
    <property type="entry name" value="PDZ domain-like"/>
    <property type="match status" value="1"/>
</dbReference>
<keyword evidence="2 5" id="KW-0645">Protease</keyword>
<dbReference type="OrthoDB" id="9812068at2"/>
<dbReference type="CDD" id="cd07560">
    <property type="entry name" value="Peptidase_S41_CPP"/>
    <property type="match status" value="1"/>
</dbReference>
<dbReference type="Gene3D" id="3.90.226.10">
    <property type="entry name" value="2-enoyl-CoA Hydratase, Chain A, domain 1"/>
    <property type="match status" value="1"/>
</dbReference>